<feature type="binding site" evidence="8">
    <location>
        <position position="38"/>
    </location>
    <ligand>
        <name>[4Fe-4S] cluster</name>
        <dbReference type="ChEBI" id="CHEBI:49883"/>
        <note>4Fe-4S-S-AdoMet</note>
    </ligand>
</feature>
<evidence type="ECO:0000256" key="5">
    <source>
        <dbReference type="ARBA" id="ARBA00023004"/>
    </source>
</evidence>
<dbReference type="GO" id="GO:0000287">
    <property type="term" value="F:magnesium ion binding"/>
    <property type="evidence" value="ECO:0007669"/>
    <property type="project" value="UniProtKB-UniRule"/>
</dbReference>
<dbReference type="PROSITE" id="PS51918">
    <property type="entry name" value="RADICAL_SAM"/>
    <property type="match status" value="1"/>
</dbReference>
<dbReference type="PIRSF" id="PIRSF000370">
    <property type="entry name" value="QueE"/>
    <property type="match status" value="1"/>
</dbReference>
<feature type="binding site" evidence="8">
    <location>
        <position position="70"/>
    </location>
    <ligand>
        <name>substrate</name>
    </ligand>
</feature>
<sequence length="215" mass="24368">MALDVCEIFYGIQGESTYQGMPCVFIRLSGCNLRCRWCDTGYAYDAGLTMSISEIMDKAGQFGCPIVEVTGGEPLLQKETPALVDAFLNIGLLVLLETNGSQDIAKVDSRCIRIVDVKCPSSGMEEYNDYSNLSRMTEKDELKFVIANREDYDFARKRVRLLDFDGCRMNAIHFSPVFGELDPKTLAEWILQDRLEVRLHLQMHKFIWGKDARGV</sequence>
<evidence type="ECO:0000313" key="11">
    <source>
        <dbReference type="Proteomes" id="UP000183994"/>
    </source>
</evidence>
<name>A0A1M6MMN2_9BACT</name>
<dbReference type="SUPFAM" id="SSF102114">
    <property type="entry name" value="Radical SAM enzymes"/>
    <property type="match status" value="1"/>
</dbReference>
<feature type="binding site" evidence="8">
    <location>
        <position position="31"/>
    </location>
    <ligand>
        <name>[4Fe-4S] cluster</name>
        <dbReference type="ChEBI" id="CHEBI:49883"/>
        <note>4Fe-4S-S-AdoMet</note>
    </ligand>
</feature>
<dbReference type="Pfam" id="PF04055">
    <property type="entry name" value="Radical_SAM"/>
    <property type="match status" value="1"/>
</dbReference>
<proteinExistence type="inferred from homology"/>
<gene>
    <name evidence="8" type="primary">queE</name>
    <name evidence="10" type="ORF">SAMN02745216_02372</name>
</gene>
<dbReference type="PANTHER" id="PTHR42836">
    <property type="entry name" value="7-CARBOXY-7-DEAZAGUANINE SYNTHASE"/>
    <property type="match status" value="1"/>
</dbReference>
<accession>A0A1M6MMN2</accession>
<comment type="caution">
    <text evidence="8">Lacks conserved residue(s) required for the propagation of feature annotation.</text>
</comment>
<comment type="function">
    <text evidence="8">Catalyzes the complex heterocyclic radical-mediated conversion of 6-carboxy-5,6,7,8-tetrahydropterin (CPH4) to 7-carboxy-7-deazaguanine (CDG), a step common to the biosynthetic pathways of all 7-deazapurine-containing compounds.</text>
</comment>
<dbReference type="CDD" id="cd01335">
    <property type="entry name" value="Radical_SAM"/>
    <property type="match status" value="1"/>
</dbReference>
<dbReference type="HAMAP" id="MF_00917">
    <property type="entry name" value="QueE"/>
    <property type="match status" value="1"/>
</dbReference>
<evidence type="ECO:0000256" key="4">
    <source>
        <dbReference type="ARBA" id="ARBA00022842"/>
    </source>
</evidence>
<dbReference type="GO" id="GO:1904047">
    <property type="term" value="F:S-adenosyl-L-methionine binding"/>
    <property type="evidence" value="ECO:0007669"/>
    <property type="project" value="UniProtKB-UniRule"/>
</dbReference>
<keyword evidence="3 8" id="KW-0479">Metal-binding</keyword>
<keyword evidence="5 8" id="KW-0408">Iron</keyword>
<comment type="pathway">
    <text evidence="8">Purine metabolism; 7-cyano-7-deazaguanine biosynthesis.</text>
</comment>
<evidence type="ECO:0000256" key="3">
    <source>
        <dbReference type="ARBA" id="ARBA00022723"/>
    </source>
</evidence>
<comment type="subunit">
    <text evidence="8">Homodimer.</text>
</comment>
<evidence type="ECO:0000256" key="8">
    <source>
        <dbReference type="HAMAP-Rule" id="MF_00917"/>
    </source>
</evidence>
<dbReference type="STRING" id="1121393.SAMN02745216_02372"/>
<keyword evidence="4 8" id="KW-0460">Magnesium</keyword>
<evidence type="ECO:0000256" key="6">
    <source>
        <dbReference type="ARBA" id="ARBA00023014"/>
    </source>
</evidence>
<comment type="cofactor">
    <cofactor evidence="8">
        <name>[4Fe-4S] cluster</name>
        <dbReference type="ChEBI" id="CHEBI:49883"/>
    </cofactor>
    <text evidence="8">Binds 1 [4Fe-4S] cluster. The cluster is coordinated with 3 cysteines and an exchangeable S-adenosyl-L-methionine.</text>
</comment>
<evidence type="ECO:0000256" key="2">
    <source>
        <dbReference type="ARBA" id="ARBA00022691"/>
    </source>
</evidence>
<feature type="binding site" evidence="8">
    <location>
        <position position="35"/>
    </location>
    <ligand>
        <name>[4Fe-4S] cluster</name>
        <dbReference type="ChEBI" id="CHEBI:49883"/>
        <note>4Fe-4S-S-AdoMet</note>
    </ligand>
</feature>
<protein>
    <recommendedName>
        <fullName evidence="8">7-carboxy-7-deazaguanine synthase</fullName>
        <shortName evidence="8">CDG synthase</shortName>
        <ecNumber evidence="8">4.3.99.3</ecNumber>
    </recommendedName>
    <alternativeName>
        <fullName evidence="8">Queuosine biosynthesis protein QueE</fullName>
    </alternativeName>
</protein>
<dbReference type="InterPro" id="IPR007197">
    <property type="entry name" value="rSAM"/>
</dbReference>
<dbReference type="GO" id="GO:0016840">
    <property type="term" value="F:carbon-nitrogen lyase activity"/>
    <property type="evidence" value="ECO:0007669"/>
    <property type="project" value="UniProtKB-UniRule"/>
</dbReference>
<dbReference type="InterPro" id="IPR058240">
    <property type="entry name" value="rSAM_sf"/>
</dbReference>
<feature type="binding site" evidence="8">
    <location>
        <begin position="37"/>
        <end position="39"/>
    </location>
    <ligand>
        <name>S-adenosyl-L-methionine</name>
        <dbReference type="ChEBI" id="CHEBI:59789"/>
    </ligand>
</feature>
<keyword evidence="6 8" id="KW-0411">Iron-sulfur</keyword>
<organism evidence="10 11">
    <name type="scientific">Desulfatibacillum alkenivorans DSM 16219</name>
    <dbReference type="NCBI Taxonomy" id="1121393"/>
    <lineage>
        <taxon>Bacteria</taxon>
        <taxon>Pseudomonadati</taxon>
        <taxon>Thermodesulfobacteriota</taxon>
        <taxon>Desulfobacteria</taxon>
        <taxon>Desulfobacterales</taxon>
        <taxon>Desulfatibacillaceae</taxon>
        <taxon>Desulfatibacillum</taxon>
    </lineage>
</organism>
<dbReference type="InterPro" id="IPR024924">
    <property type="entry name" value="7-CO-7-deazaguanine_synth-like"/>
</dbReference>
<dbReference type="Proteomes" id="UP000183994">
    <property type="component" value="Unassembled WGS sequence"/>
</dbReference>
<dbReference type="GO" id="GO:0051539">
    <property type="term" value="F:4 iron, 4 sulfur cluster binding"/>
    <property type="evidence" value="ECO:0007669"/>
    <property type="project" value="UniProtKB-UniRule"/>
</dbReference>
<dbReference type="GO" id="GO:0008616">
    <property type="term" value="P:tRNA queuosine(34) biosynthetic process"/>
    <property type="evidence" value="ECO:0007669"/>
    <property type="project" value="UniProtKB-UniRule"/>
</dbReference>
<dbReference type="PANTHER" id="PTHR42836:SF1">
    <property type="entry name" value="7-CARBOXY-7-DEAZAGUANINE SYNTHASE"/>
    <property type="match status" value="1"/>
</dbReference>
<feature type="domain" description="Radical SAM core" evidence="9">
    <location>
        <begin position="18"/>
        <end position="210"/>
    </location>
</feature>
<evidence type="ECO:0000313" key="10">
    <source>
        <dbReference type="EMBL" id="SHJ84709.1"/>
    </source>
</evidence>
<dbReference type="RefSeq" id="WP_073476005.1">
    <property type="nucleotide sequence ID" value="NZ_FQZU01000013.1"/>
</dbReference>
<keyword evidence="1 8" id="KW-0004">4Fe-4S</keyword>
<dbReference type="InterPro" id="IPR013785">
    <property type="entry name" value="Aldolase_TIM"/>
</dbReference>
<evidence type="ECO:0000259" key="9">
    <source>
        <dbReference type="PROSITE" id="PS51918"/>
    </source>
</evidence>
<feature type="binding site" evidence="8">
    <location>
        <position position="27"/>
    </location>
    <ligand>
        <name>substrate</name>
    </ligand>
</feature>
<dbReference type="Gene3D" id="3.20.20.70">
    <property type="entry name" value="Aldolase class I"/>
    <property type="match status" value="1"/>
</dbReference>
<comment type="catalytic activity">
    <reaction evidence="8">
        <text>6-carboxy-5,6,7,8-tetrahydropterin + H(+) = 7-carboxy-7-carbaguanine + NH4(+)</text>
        <dbReference type="Rhea" id="RHEA:27974"/>
        <dbReference type="ChEBI" id="CHEBI:15378"/>
        <dbReference type="ChEBI" id="CHEBI:28938"/>
        <dbReference type="ChEBI" id="CHEBI:61032"/>
        <dbReference type="ChEBI" id="CHEBI:61036"/>
        <dbReference type="EC" id="4.3.99.3"/>
    </reaction>
</comment>
<feature type="binding site" evidence="8">
    <location>
        <position position="72"/>
    </location>
    <ligand>
        <name>S-adenosyl-L-methionine</name>
        <dbReference type="ChEBI" id="CHEBI:59789"/>
    </ligand>
</feature>
<keyword evidence="11" id="KW-1185">Reference proteome</keyword>
<comment type="similarity">
    <text evidence="8">Belongs to the radical SAM superfamily. 7-carboxy-7-deazaguanine synthase family.</text>
</comment>
<dbReference type="UniPathway" id="UPA00391"/>
<comment type="cofactor">
    <cofactor evidence="8">
        <name>S-adenosyl-L-methionine</name>
        <dbReference type="ChEBI" id="CHEBI:59789"/>
    </cofactor>
    <text evidence="8">Binds 1 S-adenosyl-L-methionine per subunit.</text>
</comment>
<keyword evidence="7 8" id="KW-0456">Lyase</keyword>
<feature type="binding site" evidence="8">
    <location>
        <position position="40"/>
    </location>
    <ligand>
        <name>Mg(2+)</name>
        <dbReference type="ChEBI" id="CHEBI:18420"/>
    </ligand>
</feature>
<dbReference type="OrthoDB" id="9792276at2"/>
<dbReference type="EC" id="4.3.99.3" evidence="8"/>
<keyword evidence="2 8" id="KW-0949">S-adenosyl-L-methionine</keyword>
<feature type="binding site" evidence="8">
    <location>
        <begin position="12"/>
        <end position="14"/>
    </location>
    <ligand>
        <name>substrate</name>
    </ligand>
</feature>
<dbReference type="AlphaFoldDB" id="A0A1M6MMN2"/>
<evidence type="ECO:0000256" key="7">
    <source>
        <dbReference type="ARBA" id="ARBA00023239"/>
    </source>
</evidence>
<reference evidence="11" key="1">
    <citation type="submission" date="2016-11" db="EMBL/GenBank/DDBJ databases">
        <authorList>
            <person name="Varghese N."/>
            <person name="Submissions S."/>
        </authorList>
    </citation>
    <scope>NUCLEOTIDE SEQUENCE [LARGE SCALE GENOMIC DNA]</scope>
    <source>
        <strain evidence="11">DSM 16219</strain>
    </source>
</reference>
<evidence type="ECO:0000256" key="1">
    <source>
        <dbReference type="ARBA" id="ARBA00022485"/>
    </source>
</evidence>
<dbReference type="EMBL" id="FQZU01000013">
    <property type="protein sequence ID" value="SHJ84709.1"/>
    <property type="molecule type" value="Genomic_DNA"/>
</dbReference>
<keyword evidence="8" id="KW-0671">Queuosine biosynthesis</keyword>
<dbReference type="SFLD" id="SFLDS00029">
    <property type="entry name" value="Radical_SAM"/>
    <property type="match status" value="1"/>
</dbReference>
<comment type="cofactor">
    <cofactor evidence="8">
        <name>Mg(2+)</name>
        <dbReference type="ChEBI" id="CHEBI:18420"/>
    </cofactor>
</comment>